<reference evidence="1" key="1">
    <citation type="submission" date="2016-10" db="EMBL/GenBank/DDBJ databases">
        <authorList>
            <person name="de Groot N.N."/>
        </authorList>
    </citation>
    <scope>NUCLEOTIDE SEQUENCE</scope>
</reference>
<evidence type="ECO:0000313" key="1">
    <source>
        <dbReference type="EMBL" id="SFV53659.1"/>
    </source>
</evidence>
<organism evidence="1">
    <name type="scientific">hydrothermal vent metagenome</name>
    <dbReference type="NCBI Taxonomy" id="652676"/>
    <lineage>
        <taxon>unclassified sequences</taxon>
        <taxon>metagenomes</taxon>
        <taxon>ecological metagenomes</taxon>
    </lineage>
</organism>
<accession>A0A1W1BJH7</accession>
<sequence>MLDITQSIKNLQTDDISDNLLHYDYNTKHLLSLVDRGIELDDPAYLSSYRSFEGEVYENFIYEKLLRYAEKNDYIEKFILKGFHQNRHKAYANTLSISEKEQIVYRTKSREISEFDAMFITKNNELYFVEMTLVKSVLKLRKRLRKKYALLETIFPNYTIKALIILNEGATGVKQFPSYCKVWFTKEFSAAKVFEYITTLKKRKLLPKEKIQSKKMIEAHTLKLHPFRYYNTMSWITKSLRGEKNHIINMKFLMSDAIQRYHNLYNKFYIGFIALKHIKNSLKIQDGEYDENQRVVVALEKKFSDEIVVTYYIQINRKRLYLYSFNDSGNLQKEKKDPYGITVTEVFHINKLMDAKYELSVSKIKTIKKLLKESYQRNK</sequence>
<proteinExistence type="predicted"/>
<gene>
    <name evidence="1" type="ORF">MNB_SM-5-311</name>
</gene>
<protein>
    <submittedName>
        <fullName evidence="1">Uncharacterized protein</fullName>
    </submittedName>
</protein>
<name>A0A1W1BJH7_9ZZZZ</name>
<dbReference type="AlphaFoldDB" id="A0A1W1BJH7"/>
<dbReference type="EMBL" id="FPHH01000024">
    <property type="protein sequence ID" value="SFV53659.1"/>
    <property type="molecule type" value="Genomic_DNA"/>
</dbReference>